<dbReference type="AlphaFoldDB" id="A0A7X0IA99"/>
<name>A0A7X0IA99_9ACTN</name>
<comment type="caution">
    <text evidence="1">The sequence shown here is derived from an EMBL/GenBank/DDBJ whole genome shotgun (WGS) entry which is preliminary data.</text>
</comment>
<keyword evidence="2" id="KW-1185">Reference proteome</keyword>
<accession>A0A7X0IA99</accession>
<reference evidence="1 2" key="1">
    <citation type="submission" date="2020-08" db="EMBL/GenBank/DDBJ databases">
        <title>Sequencing the genomes of 1000 actinobacteria strains.</title>
        <authorList>
            <person name="Klenk H.-P."/>
        </authorList>
    </citation>
    <scope>NUCLEOTIDE SEQUENCE [LARGE SCALE GENOMIC DNA]</scope>
    <source>
        <strain evidence="1 2">DSM 44936</strain>
    </source>
</reference>
<dbReference type="Proteomes" id="UP000555564">
    <property type="component" value="Unassembled WGS sequence"/>
</dbReference>
<dbReference type="EMBL" id="JACHIU010000001">
    <property type="protein sequence ID" value="MBB6471521.1"/>
    <property type="molecule type" value="Genomic_DNA"/>
</dbReference>
<organism evidence="1 2">
    <name type="scientific">Sphaerisporangium rubeum</name>
    <dbReference type="NCBI Taxonomy" id="321317"/>
    <lineage>
        <taxon>Bacteria</taxon>
        <taxon>Bacillati</taxon>
        <taxon>Actinomycetota</taxon>
        <taxon>Actinomycetes</taxon>
        <taxon>Streptosporangiales</taxon>
        <taxon>Streptosporangiaceae</taxon>
        <taxon>Sphaerisporangium</taxon>
    </lineage>
</organism>
<protein>
    <recommendedName>
        <fullName evidence="3">Twitching motility protein PilT</fullName>
    </recommendedName>
</protein>
<evidence type="ECO:0000313" key="2">
    <source>
        <dbReference type="Proteomes" id="UP000555564"/>
    </source>
</evidence>
<evidence type="ECO:0008006" key="3">
    <source>
        <dbReference type="Google" id="ProtNLM"/>
    </source>
</evidence>
<proteinExistence type="predicted"/>
<gene>
    <name evidence="1" type="ORF">BJ992_000952</name>
</gene>
<dbReference type="RefSeq" id="WP_184978715.1">
    <property type="nucleotide sequence ID" value="NZ_BAAALO010000117.1"/>
</dbReference>
<sequence length="128" mass="13629">MIPGRVLDVSALVDIAVAKTRYSRHIVAMCLYRGGGLCVPSSALAAVYSIAPLDTQAELFDLIMGPGVTIDDLTAGKAPDIGELLDGSNDVVAGHVVWCARQTHWPVLTDRGDHLSLLDPHIMIDPIT</sequence>
<evidence type="ECO:0000313" key="1">
    <source>
        <dbReference type="EMBL" id="MBB6471521.1"/>
    </source>
</evidence>